<comment type="caution">
    <text evidence="1">The sequence shown here is derived from an EMBL/GenBank/DDBJ whole genome shotgun (WGS) entry which is preliminary data.</text>
</comment>
<proteinExistence type="predicted"/>
<gene>
    <name evidence="1" type="ORF">Ahy_A09g044289</name>
</gene>
<name>A0A445BJT6_ARAHY</name>
<dbReference type="AlphaFoldDB" id="A0A445BJT6"/>
<dbReference type="Proteomes" id="UP000289738">
    <property type="component" value="Chromosome A09"/>
</dbReference>
<reference evidence="1 2" key="1">
    <citation type="submission" date="2019-01" db="EMBL/GenBank/DDBJ databases">
        <title>Sequencing of cultivated peanut Arachis hypogaea provides insights into genome evolution and oil improvement.</title>
        <authorList>
            <person name="Chen X."/>
        </authorList>
    </citation>
    <scope>NUCLEOTIDE SEQUENCE [LARGE SCALE GENOMIC DNA]</scope>
    <source>
        <strain evidence="2">cv. Fuhuasheng</strain>
        <tissue evidence="1">Leaves</tissue>
    </source>
</reference>
<dbReference type="EMBL" id="SDMP01000009">
    <property type="protein sequence ID" value="RYR38940.1"/>
    <property type="molecule type" value="Genomic_DNA"/>
</dbReference>
<keyword evidence="2" id="KW-1185">Reference proteome</keyword>
<evidence type="ECO:0000313" key="1">
    <source>
        <dbReference type="EMBL" id="RYR38940.1"/>
    </source>
</evidence>
<evidence type="ECO:0000313" key="2">
    <source>
        <dbReference type="Proteomes" id="UP000289738"/>
    </source>
</evidence>
<evidence type="ECO:0008006" key="3">
    <source>
        <dbReference type="Google" id="ProtNLM"/>
    </source>
</evidence>
<sequence>MTDKSNNLVHKRWLPLLQDFRECKALSWGSAVLAYTLVGLQQQSRDQHQDKKSPKYLVEHAAIVHQEVLPKGHTETSLTPTLSLTELHMVLQPVQFDQVVLHTPADTVVLHTLKHCLSAFKPVTELKLYTAI</sequence>
<accession>A0A445BJT6</accession>
<organism evidence="1 2">
    <name type="scientific">Arachis hypogaea</name>
    <name type="common">Peanut</name>
    <dbReference type="NCBI Taxonomy" id="3818"/>
    <lineage>
        <taxon>Eukaryota</taxon>
        <taxon>Viridiplantae</taxon>
        <taxon>Streptophyta</taxon>
        <taxon>Embryophyta</taxon>
        <taxon>Tracheophyta</taxon>
        <taxon>Spermatophyta</taxon>
        <taxon>Magnoliopsida</taxon>
        <taxon>eudicotyledons</taxon>
        <taxon>Gunneridae</taxon>
        <taxon>Pentapetalae</taxon>
        <taxon>rosids</taxon>
        <taxon>fabids</taxon>
        <taxon>Fabales</taxon>
        <taxon>Fabaceae</taxon>
        <taxon>Papilionoideae</taxon>
        <taxon>50 kb inversion clade</taxon>
        <taxon>dalbergioids sensu lato</taxon>
        <taxon>Dalbergieae</taxon>
        <taxon>Pterocarpus clade</taxon>
        <taxon>Arachis</taxon>
    </lineage>
</organism>
<protein>
    <recommendedName>
        <fullName evidence="3">Aminotransferase-like plant mobile domain-containing protein</fullName>
    </recommendedName>
</protein>